<evidence type="ECO:0000259" key="3">
    <source>
        <dbReference type="PROSITE" id="PS51462"/>
    </source>
</evidence>
<keyword evidence="2 4" id="KW-0378">Hydrolase</keyword>
<dbReference type="PANTHER" id="PTHR43046:SF14">
    <property type="entry name" value="MUTT_NUDIX FAMILY PROTEIN"/>
    <property type="match status" value="1"/>
</dbReference>
<gene>
    <name evidence="4" type="ORF">JOC86_004339</name>
</gene>
<dbReference type="Pfam" id="PF00293">
    <property type="entry name" value="NUDIX"/>
    <property type="match status" value="1"/>
</dbReference>
<dbReference type="InterPro" id="IPR015797">
    <property type="entry name" value="NUDIX_hydrolase-like_dom_sf"/>
</dbReference>
<dbReference type="Proteomes" id="UP001646157">
    <property type="component" value="Unassembled WGS sequence"/>
</dbReference>
<comment type="cofactor">
    <cofactor evidence="1">
        <name>Mg(2+)</name>
        <dbReference type="ChEBI" id="CHEBI:18420"/>
    </cofactor>
</comment>
<organism evidence="4 5">
    <name type="scientific">Rossellomorea pakistanensis</name>
    <dbReference type="NCBI Taxonomy" id="992288"/>
    <lineage>
        <taxon>Bacteria</taxon>
        <taxon>Bacillati</taxon>
        <taxon>Bacillota</taxon>
        <taxon>Bacilli</taxon>
        <taxon>Bacillales</taxon>
        <taxon>Bacillaceae</taxon>
        <taxon>Rossellomorea</taxon>
    </lineage>
</organism>
<proteinExistence type="predicted"/>
<dbReference type="PROSITE" id="PS00893">
    <property type="entry name" value="NUDIX_BOX"/>
    <property type="match status" value="1"/>
</dbReference>
<name>A0ABS2NIV7_9BACI</name>
<sequence>MINQAGHQFLDWIPKKESEIMNFEPLAGSFAVIKVGEEFLICFNKWRQQWELPAGKREGTETPAECAIRELYEETTQKVASLEFLGLAKIQKRNGDVKYNPVFYGEQKSLTSFEENEEMSAIQLWDLAAPVQPFDPVDRRILEEVRKRR</sequence>
<evidence type="ECO:0000256" key="1">
    <source>
        <dbReference type="ARBA" id="ARBA00001946"/>
    </source>
</evidence>
<dbReference type="RefSeq" id="WP_419096137.1">
    <property type="nucleotide sequence ID" value="NZ_JAFBDZ010000005.1"/>
</dbReference>
<evidence type="ECO:0000313" key="4">
    <source>
        <dbReference type="EMBL" id="MBM7587765.1"/>
    </source>
</evidence>
<dbReference type="EMBL" id="JAFBDZ010000005">
    <property type="protein sequence ID" value="MBM7587765.1"/>
    <property type="molecule type" value="Genomic_DNA"/>
</dbReference>
<evidence type="ECO:0000256" key="2">
    <source>
        <dbReference type="ARBA" id="ARBA00022801"/>
    </source>
</evidence>
<comment type="caution">
    <text evidence="4">The sequence shown here is derived from an EMBL/GenBank/DDBJ whole genome shotgun (WGS) entry which is preliminary data.</text>
</comment>
<dbReference type="EC" id="3.6.1.55" evidence="4"/>
<evidence type="ECO:0000313" key="5">
    <source>
        <dbReference type="Proteomes" id="UP001646157"/>
    </source>
</evidence>
<dbReference type="GO" id="GO:0035539">
    <property type="term" value="F:8-oxo-7,8-dihydrodeoxyguanosine triphosphate pyrophosphatase activity"/>
    <property type="evidence" value="ECO:0007669"/>
    <property type="project" value="UniProtKB-EC"/>
</dbReference>
<dbReference type="PROSITE" id="PS51462">
    <property type="entry name" value="NUDIX"/>
    <property type="match status" value="1"/>
</dbReference>
<accession>A0ABS2NIV7</accession>
<dbReference type="SUPFAM" id="SSF55811">
    <property type="entry name" value="Nudix"/>
    <property type="match status" value="1"/>
</dbReference>
<protein>
    <submittedName>
        <fullName evidence="4">8-oxo-dGTP diphosphatase</fullName>
        <ecNumber evidence="4">3.6.1.55</ecNumber>
    </submittedName>
</protein>
<dbReference type="InterPro" id="IPR020084">
    <property type="entry name" value="NUDIX_hydrolase_CS"/>
</dbReference>
<dbReference type="PANTHER" id="PTHR43046">
    <property type="entry name" value="GDP-MANNOSE MANNOSYL HYDROLASE"/>
    <property type="match status" value="1"/>
</dbReference>
<dbReference type="InterPro" id="IPR000086">
    <property type="entry name" value="NUDIX_hydrolase_dom"/>
</dbReference>
<feature type="domain" description="Nudix hydrolase" evidence="3">
    <location>
        <begin position="1"/>
        <end position="147"/>
    </location>
</feature>
<reference evidence="4 5" key="1">
    <citation type="submission" date="2021-01" db="EMBL/GenBank/DDBJ databases">
        <title>Genomic Encyclopedia of Type Strains, Phase IV (KMG-IV): sequencing the most valuable type-strain genomes for metagenomic binning, comparative biology and taxonomic classification.</title>
        <authorList>
            <person name="Goeker M."/>
        </authorList>
    </citation>
    <scope>NUCLEOTIDE SEQUENCE [LARGE SCALE GENOMIC DNA]</scope>
    <source>
        <strain evidence="4 5">DSM 24834</strain>
    </source>
</reference>
<keyword evidence="5" id="KW-1185">Reference proteome</keyword>
<dbReference type="Gene3D" id="3.90.79.10">
    <property type="entry name" value="Nucleoside Triphosphate Pyrophosphohydrolase"/>
    <property type="match status" value="1"/>
</dbReference>